<dbReference type="Gene3D" id="3.30.870.10">
    <property type="entry name" value="Endonuclease Chain A"/>
    <property type="match status" value="2"/>
</dbReference>
<evidence type="ECO:0000256" key="7">
    <source>
        <dbReference type="ARBA" id="ARBA00022989"/>
    </source>
</evidence>
<accession>A0A379DDB3</accession>
<evidence type="ECO:0000256" key="6">
    <source>
        <dbReference type="ARBA" id="ARBA00022737"/>
    </source>
</evidence>
<protein>
    <recommendedName>
        <fullName evidence="12 13">Cardiolipin synthase</fullName>
        <shortName evidence="12">CL synthase</shortName>
        <ecNumber evidence="12 13">2.7.8.-</ecNumber>
    </recommendedName>
</protein>
<gene>
    <name evidence="15" type="primary">cls</name>
    <name evidence="15" type="ORF">NCTC11088_01052</name>
</gene>
<keyword evidence="7 12" id="KW-1133">Transmembrane helix</keyword>
<dbReference type="AlphaFoldDB" id="A0A379DDB3"/>
<dbReference type="Pfam" id="PF13091">
    <property type="entry name" value="PLDc_2"/>
    <property type="match status" value="2"/>
</dbReference>
<keyword evidence="3 12" id="KW-0444">Lipid biosynthesis</keyword>
<dbReference type="NCBIfam" id="TIGR04265">
    <property type="entry name" value="bac_cardiolipin"/>
    <property type="match status" value="1"/>
</dbReference>
<keyword evidence="5 12" id="KW-0812">Transmembrane</keyword>
<evidence type="ECO:0000256" key="9">
    <source>
        <dbReference type="ARBA" id="ARBA00023136"/>
    </source>
</evidence>
<feature type="active site" evidence="12">
    <location>
        <position position="410"/>
    </location>
</feature>
<evidence type="ECO:0000256" key="3">
    <source>
        <dbReference type="ARBA" id="ARBA00022516"/>
    </source>
</evidence>
<feature type="transmembrane region" description="Helical" evidence="12">
    <location>
        <begin position="12"/>
        <end position="34"/>
    </location>
</feature>
<evidence type="ECO:0000259" key="14">
    <source>
        <dbReference type="PROSITE" id="PS50035"/>
    </source>
</evidence>
<evidence type="ECO:0000256" key="10">
    <source>
        <dbReference type="ARBA" id="ARBA00023209"/>
    </source>
</evidence>
<dbReference type="InterPro" id="IPR022924">
    <property type="entry name" value="Cardiolipin_synthase"/>
</dbReference>
<feature type="active site" evidence="12">
    <location>
        <position position="237"/>
    </location>
</feature>
<feature type="domain" description="PLD phosphodiesterase" evidence="14">
    <location>
        <begin position="225"/>
        <end position="252"/>
    </location>
</feature>
<dbReference type="EC" id="2.7.8.-" evidence="12 13"/>
<keyword evidence="10 12" id="KW-0594">Phospholipid biosynthesis</keyword>
<evidence type="ECO:0000256" key="1">
    <source>
        <dbReference type="ARBA" id="ARBA00004651"/>
    </source>
</evidence>
<dbReference type="GO" id="GO:0005886">
    <property type="term" value="C:plasma membrane"/>
    <property type="evidence" value="ECO:0007669"/>
    <property type="project" value="UniProtKB-SubCell"/>
</dbReference>
<evidence type="ECO:0000313" key="16">
    <source>
        <dbReference type="Proteomes" id="UP000254777"/>
    </source>
</evidence>
<dbReference type="InterPro" id="IPR001736">
    <property type="entry name" value="PLipase_D/transphosphatidylase"/>
</dbReference>
<feature type="active site" evidence="12">
    <location>
        <position position="232"/>
    </location>
</feature>
<keyword evidence="6" id="KW-0677">Repeat</keyword>
<keyword evidence="2 12" id="KW-1003">Cell membrane</keyword>
<keyword evidence="11 12" id="KW-1208">Phospholipid metabolism</keyword>
<evidence type="ECO:0000313" key="15">
    <source>
        <dbReference type="EMBL" id="SUB75263.1"/>
    </source>
</evidence>
<feature type="active site" evidence="12">
    <location>
        <position position="417"/>
    </location>
</feature>
<proteinExistence type="inferred from homology"/>
<dbReference type="RefSeq" id="WP_004820247.1">
    <property type="nucleotide sequence ID" value="NZ_UGTH01000001.1"/>
</dbReference>
<dbReference type="Pfam" id="PF13396">
    <property type="entry name" value="PLDc_N"/>
    <property type="match status" value="1"/>
</dbReference>
<feature type="active site" evidence="12">
    <location>
        <position position="412"/>
    </location>
</feature>
<dbReference type="HAMAP" id="MF_01916">
    <property type="entry name" value="Cardiolipin_synth_Cls"/>
    <property type="match status" value="1"/>
</dbReference>
<feature type="domain" description="PLD phosphodiesterase" evidence="14">
    <location>
        <begin position="405"/>
        <end position="432"/>
    </location>
</feature>
<comment type="similarity">
    <text evidence="12">Belongs to the phospholipase D family. Cardiolipin synthase subfamily.</text>
</comment>
<organism evidence="15 16">
    <name type="scientific">Peptoniphilus indolicus</name>
    <dbReference type="NCBI Taxonomy" id="33030"/>
    <lineage>
        <taxon>Bacteria</taxon>
        <taxon>Bacillati</taxon>
        <taxon>Bacillota</taxon>
        <taxon>Tissierellia</taxon>
        <taxon>Tissierellales</taxon>
        <taxon>Peptoniphilaceae</taxon>
        <taxon>Peptoniphilus</taxon>
    </lineage>
</organism>
<dbReference type="Proteomes" id="UP000254777">
    <property type="component" value="Unassembled WGS sequence"/>
</dbReference>
<comment type="subcellular location">
    <subcellularLocation>
        <location evidence="1 12">Cell membrane</location>
        <topology evidence="1 12">Multi-pass membrane protein</topology>
    </subcellularLocation>
</comment>
<dbReference type="GO" id="GO:0032049">
    <property type="term" value="P:cardiolipin biosynthetic process"/>
    <property type="evidence" value="ECO:0007669"/>
    <property type="project" value="UniProtKB-UniRule"/>
</dbReference>
<keyword evidence="9 12" id="KW-0472">Membrane</keyword>
<keyword evidence="4 12" id="KW-0808">Transferase</keyword>
<evidence type="ECO:0000256" key="13">
    <source>
        <dbReference type="NCBIfam" id="TIGR04265"/>
    </source>
</evidence>
<dbReference type="CDD" id="cd09112">
    <property type="entry name" value="PLDc_CLS_2"/>
    <property type="match status" value="1"/>
</dbReference>
<sequence length="492" mass="56967">MFTPFFSMDRVVSFFSAYGIIFILNLVFSVIIIFTEKRKPTSTLLWVMAINFLPIIGFILYLILGQDLSKIKIFDKKEKIEKKMYYIARNQIATLEREVEKGESIYGYLDMIHMFNMGENEIMYSNNQIERFIDGESYFKTLIDDIKAAKTSIYIQSYIFKSDNLGTEIINLLKEKAKQGLEVILLVDGMGGRKFKSKDRRQLAEAGVKVEVFFPGIFKNINTRINYRNHRKIIVIDHKIGYVGGYNIGDEYISRSKKFGFWRDTHLRIVGDAIRGLEFRFYLDYKFASGKRASMAPMTFIKTEKDLASKGSEVCIVTSGPDTKVDSVRNGYEKLITKAKKRIFIQTPYFVPDEGLFKSLKVAALSGVEVNIMIPRIRDHIFVHWASLSFIGELLHWGCKAYYYEGGFMHNKIVISDDVVSSVGTANFDIRSFELNFEVNAFIFDRDMNAKLVEDFYRDVESSTEITLENYKNRPWHIKVREGFSRLLSPIL</sequence>
<dbReference type="CDD" id="cd09110">
    <property type="entry name" value="PLDc_CLS_1"/>
    <property type="match status" value="1"/>
</dbReference>
<dbReference type="SUPFAM" id="SSF56024">
    <property type="entry name" value="Phospholipase D/nuclease"/>
    <property type="match status" value="2"/>
</dbReference>
<feature type="transmembrane region" description="Helical" evidence="12">
    <location>
        <begin position="43"/>
        <end position="64"/>
    </location>
</feature>
<dbReference type="EMBL" id="UGTH01000001">
    <property type="protein sequence ID" value="SUB75263.1"/>
    <property type="molecule type" value="Genomic_DNA"/>
</dbReference>
<keyword evidence="8 12" id="KW-0443">Lipid metabolism</keyword>
<comment type="function">
    <text evidence="12">Catalyzes the reversible phosphatidyl group transfer from one phosphatidylglycerol molecule to another to form cardiolipin (CL) (diphosphatidylglycerol) and glycerol.</text>
</comment>
<evidence type="ECO:0000256" key="2">
    <source>
        <dbReference type="ARBA" id="ARBA00022475"/>
    </source>
</evidence>
<dbReference type="PANTHER" id="PTHR21248:SF22">
    <property type="entry name" value="PHOSPHOLIPASE D"/>
    <property type="match status" value="1"/>
</dbReference>
<dbReference type="PROSITE" id="PS50035">
    <property type="entry name" value="PLD"/>
    <property type="match status" value="2"/>
</dbReference>
<feature type="active site" evidence="12">
    <location>
        <position position="230"/>
    </location>
</feature>
<dbReference type="SMART" id="SM00155">
    <property type="entry name" value="PLDc"/>
    <property type="match status" value="2"/>
</dbReference>
<reference evidence="15 16" key="1">
    <citation type="submission" date="2018-06" db="EMBL/GenBank/DDBJ databases">
        <authorList>
            <consortium name="Pathogen Informatics"/>
            <person name="Doyle S."/>
        </authorList>
    </citation>
    <scope>NUCLEOTIDE SEQUENCE [LARGE SCALE GENOMIC DNA]</scope>
    <source>
        <strain evidence="15 16">NCTC11088</strain>
    </source>
</reference>
<dbReference type="GO" id="GO:0008808">
    <property type="term" value="F:cardiolipin synthase activity"/>
    <property type="evidence" value="ECO:0007669"/>
    <property type="project" value="UniProtKB-UniRule"/>
</dbReference>
<evidence type="ECO:0000256" key="11">
    <source>
        <dbReference type="ARBA" id="ARBA00023264"/>
    </source>
</evidence>
<evidence type="ECO:0000256" key="4">
    <source>
        <dbReference type="ARBA" id="ARBA00022679"/>
    </source>
</evidence>
<comment type="catalytic activity">
    <reaction evidence="12">
        <text>2 a 1,2-diacyl-sn-glycero-3-phospho-(1'-sn-glycerol) = a cardiolipin + glycerol</text>
        <dbReference type="Rhea" id="RHEA:31451"/>
        <dbReference type="ChEBI" id="CHEBI:17754"/>
        <dbReference type="ChEBI" id="CHEBI:62237"/>
        <dbReference type="ChEBI" id="CHEBI:64716"/>
    </reaction>
</comment>
<evidence type="ECO:0000256" key="8">
    <source>
        <dbReference type="ARBA" id="ARBA00023098"/>
    </source>
</evidence>
<dbReference type="InterPro" id="IPR030874">
    <property type="entry name" value="Cardiolipin_synth_Firmi"/>
</dbReference>
<name>A0A379DDB3_9FIRM</name>
<dbReference type="InterPro" id="IPR025202">
    <property type="entry name" value="PLD-like_dom"/>
</dbReference>
<dbReference type="PANTHER" id="PTHR21248">
    <property type="entry name" value="CARDIOLIPIN SYNTHASE"/>
    <property type="match status" value="1"/>
</dbReference>
<dbReference type="InterPro" id="IPR027379">
    <property type="entry name" value="CLS_N"/>
</dbReference>
<evidence type="ECO:0000256" key="12">
    <source>
        <dbReference type="HAMAP-Rule" id="MF_01916"/>
    </source>
</evidence>
<evidence type="ECO:0000256" key="5">
    <source>
        <dbReference type="ARBA" id="ARBA00022692"/>
    </source>
</evidence>